<organism evidence="2 3">
    <name type="scientific">Lactuca saligna</name>
    <name type="common">Willowleaf lettuce</name>
    <dbReference type="NCBI Taxonomy" id="75948"/>
    <lineage>
        <taxon>Eukaryota</taxon>
        <taxon>Viridiplantae</taxon>
        <taxon>Streptophyta</taxon>
        <taxon>Embryophyta</taxon>
        <taxon>Tracheophyta</taxon>
        <taxon>Spermatophyta</taxon>
        <taxon>Magnoliopsida</taxon>
        <taxon>eudicotyledons</taxon>
        <taxon>Gunneridae</taxon>
        <taxon>Pentapetalae</taxon>
        <taxon>asterids</taxon>
        <taxon>campanulids</taxon>
        <taxon>Asterales</taxon>
        <taxon>Asteraceae</taxon>
        <taxon>Cichorioideae</taxon>
        <taxon>Cichorieae</taxon>
        <taxon>Lactucinae</taxon>
        <taxon>Lactuca</taxon>
    </lineage>
</organism>
<protein>
    <recommendedName>
        <fullName evidence="1">P-type ATPase N-terminal domain-containing protein</fullName>
    </recommendedName>
</protein>
<dbReference type="InterPro" id="IPR032631">
    <property type="entry name" value="P-type_ATPase_N"/>
</dbReference>
<sequence>MTNLPFNLTLGLLHPVESSPLTHSKERRAQFDQLQVESHTLLRGRHLETNPLSAGNKITTSKYTLINFQPKNLFIQFHQVAYIYFLAIATLNQLPPLVVFGRTVSLFPLLFILTVTAIKDGYEDWRRHRSDRNENNKESLVTIPCDMVLMWISDPSGIAYIQTMNLDGESNLKTRYARQETSLMPLGSISGDAIDTIPYYRKSYLIKGKFPGKPYKYYGIPMEMLFAFFEFCYCVSDHDFDIFIHHHGIGSIRSILFHDRRQTHV</sequence>
<dbReference type="EMBL" id="OX465080">
    <property type="protein sequence ID" value="CAI9282315.1"/>
    <property type="molecule type" value="Genomic_DNA"/>
</dbReference>
<dbReference type="AlphaFoldDB" id="A0AA35YY42"/>
<keyword evidence="3" id="KW-1185">Reference proteome</keyword>
<dbReference type="PANTHER" id="PTHR24092:SF148">
    <property type="entry name" value="PHOSPHOLIPID-TRANSPORTING ATPASE"/>
    <property type="match status" value="1"/>
</dbReference>
<feature type="domain" description="P-type ATPase N-terminal" evidence="1">
    <location>
        <begin position="54"/>
        <end position="104"/>
    </location>
</feature>
<dbReference type="InterPro" id="IPR023298">
    <property type="entry name" value="ATPase_P-typ_TM_dom_sf"/>
</dbReference>
<proteinExistence type="predicted"/>
<name>A0AA35YY42_LACSI</name>
<dbReference type="SUPFAM" id="SSF81665">
    <property type="entry name" value="Calcium ATPase, transmembrane domain M"/>
    <property type="match status" value="1"/>
</dbReference>
<dbReference type="PANTHER" id="PTHR24092">
    <property type="entry name" value="PROBABLE PHOSPHOLIPID-TRANSPORTING ATPASE"/>
    <property type="match status" value="1"/>
</dbReference>
<gene>
    <name evidence="2" type="ORF">LSALG_LOCUS21959</name>
</gene>
<dbReference type="Proteomes" id="UP001177003">
    <property type="component" value="Chromosome 4"/>
</dbReference>
<dbReference type="GO" id="GO:0045332">
    <property type="term" value="P:phospholipid translocation"/>
    <property type="evidence" value="ECO:0007669"/>
    <property type="project" value="TreeGrafter"/>
</dbReference>
<evidence type="ECO:0000313" key="2">
    <source>
        <dbReference type="EMBL" id="CAI9282315.1"/>
    </source>
</evidence>
<evidence type="ECO:0000259" key="1">
    <source>
        <dbReference type="Pfam" id="PF16209"/>
    </source>
</evidence>
<accession>A0AA35YY42</accession>
<reference evidence="2" key="1">
    <citation type="submission" date="2023-04" db="EMBL/GenBank/DDBJ databases">
        <authorList>
            <person name="Vijverberg K."/>
            <person name="Xiong W."/>
            <person name="Schranz E."/>
        </authorList>
    </citation>
    <scope>NUCLEOTIDE SEQUENCE</scope>
</reference>
<dbReference type="GO" id="GO:0005886">
    <property type="term" value="C:plasma membrane"/>
    <property type="evidence" value="ECO:0007669"/>
    <property type="project" value="TreeGrafter"/>
</dbReference>
<evidence type="ECO:0000313" key="3">
    <source>
        <dbReference type="Proteomes" id="UP001177003"/>
    </source>
</evidence>
<dbReference type="GO" id="GO:0140326">
    <property type="term" value="F:ATPase-coupled intramembrane lipid transporter activity"/>
    <property type="evidence" value="ECO:0007669"/>
    <property type="project" value="TreeGrafter"/>
</dbReference>
<dbReference type="Pfam" id="PF16209">
    <property type="entry name" value="PhoLip_ATPase_N"/>
    <property type="match status" value="1"/>
</dbReference>